<protein>
    <recommendedName>
        <fullName evidence="12">BHLH domain-containing protein</fullName>
    </recommendedName>
</protein>
<dbReference type="InterPro" id="IPR050370">
    <property type="entry name" value="HES_HEY"/>
</dbReference>
<accession>A0A1I8QAI0</accession>
<gene>
    <name evidence="10" type="primary">106080915</name>
</gene>
<dbReference type="EnsemblMetazoa" id="SCAU015375-RA">
    <property type="protein sequence ID" value="SCAU015375-PA"/>
    <property type="gene ID" value="SCAU015375"/>
</dbReference>
<dbReference type="PROSITE" id="PS50888">
    <property type="entry name" value="BHLH"/>
    <property type="match status" value="1"/>
</dbReference>
<evidence type="ECO:0008006" key="12">
    <source>
        <dbReference type="Google" id="ProtNLM"/>
    </source>
</evidence>
<organism evidence="10 11">
    <name type="scientific">Stomoxys calcitrans</name>
    <name type="common">Stable fly</name>
    <name type="synonym">Conops calcitrans</name>
    <dbReference type="NCBI Taxonomy" id="35570"/>
    <lineage>
        <taxon>Eukaryota</taxon>
        <taxon>Metazoa</taxon>
        <taxon>Ecdysozoa</taxon>
        <taxon>Arthropoda</taxon>
        <taxon>Hexapoda</taxon>
        <taxon>Insecta</taxon>
        <taxon>Pterygota</taxon>
        <taxon>Neoptera</taxon>
        <taxon>Endopterygota</taxon>
        <taxon>Diptera</taxon>
        <taxon>Brachycera</taxon>
        <taxon>Muscomorpha</taxon>
        <taxon>Muscoidea</taxon>
        <taxon>Muscidae</taxon>
        <taxon>Stomoxys</taxon>
    </lineage>
</organism>
<name>A0A1I8QAI0_STOCA</name>
<dbReference type="GO" id="GO:0046983">
    <property type="term" value="F:protein dimerization activity"/>
    <property type="evidence" value="ECO:0007669"/>
    <property type="project" value="InterPro"/>
</dbReference>
<proteinExistence type="predicted"/>
<dbReference type="PROSITE" id="PS51054">
    <property type="entry name" value="ORANGE"/>
    <property type="match status" value="1"/>
</dbReference>
<dbReference type="Gene3D" id="6.10.250.980">
    <property type="match status" value="1"/>
</dbReference>
<feature type="region of interest" description="Disordered" evidence="7">
    <location>
        <begin position="259"/>
        <end position="278"/>
    </location>
</feature>
<feature type="domain" description="Orange" evidence="9">
    <location>
        <begin position="125"/>
        <end position="158"/>
    </location>
</feature>
<feature type="domain" description="BHLH" evidence="8">
    <location>
        <begin position="49"/>
        <end position="106"/>
    </location>
</feature>
<dbReference type="Pfam" id="PF00010">
    <property type="entry name" value="HLH"/>
    <property type="match status" value="1"/>
</dbReference>
<dbReference type="SUPFAM" id="SSF47459">
    <property type="entry name" value="HLH, helix-loop-helix DNA-binding domain"/>
    <property type="match status" value="1"/>
</dbReference>
<feature type="region of interest" description="Disordered" evidence="7">
    <location>
        <begin position="1"/>
        <end position="57"/>
    </location>
</feature>
<dbReference type="PANTHER" id="PTHR10985">
    <property type="entry name" value="BASIC HELIX-LOOP-HELIX TRANSCRIPTION FACTOR, HES-RELATED"/>
    <property type="match status" value="1"/>
</dbReference>
<dbReference type="Gene3D" id="4.10.280.10">
    <property type="entry name" value="Helix-loop-helix DNA-binding domain"/>
    <property type="match status" value="1"/>
</dbReference>
<evidence type="ECO:0000256" key="7">
    <source>
        <dbReference type="SAM" id="MobiDB-lite"/>
    </source>
</evidence>
<dbReference type="GO" id="GO:0005634">
    <property type="term" value="C:nucleus"/>
    <property type="evidence" value="ECO:0007669"/>
    <property type="project" value="UniProtKB-SubCell"/>
</dbReference>
<keyword evidence="5" id="KW-0804">Transcription</keyword>
<evidence type="ECO:0000313" key="10">
    <source>
        <dbReference type="EnsemblMetazoa" id="SCAU015375-PA"/>
    </source>
</evidence>
<sequence length="464" mass="50876">MDYKNDIHSDDDFDSYSDNYQQSNSSSQNQFNTSTGRLANPNGLSKAELRKTNKPIMEKRRRARINHCLNELKSLILEAMKKDPARHTKLEKADILEMTVKHLQSVQRQQLNMALQTDPTVIHKFKTGFSECAEEVNRYISQLDGVDDAVRQRLNTHLRSCATGLDQIGSMTNFNNGYQRNGGPANLFASNSLPLAVNGNGPLFPTLTQDLNSAAGIQMGGVQLIPSRLPSGEFALIMPNTASATQTSSLLNGNSNSGFPAWPTQAAGNTNHNSSPQINDFAANFKRLSAFSKPQNTLITPPKVNPSNMYPQTTLTNTSYQPLSQQQQQAFHNATSPPLSPISSVSSHNEDSIIHNSSDFTLSRSASPRPDKHHNTFLGVLTTTPPSSAENSFVLTSGNLQQQQVSSTSSSDLNSSSSSSLKRSFSEAADSSICSEDEHSAKKYHKEPAAQVEAEDQDSMWRPW</sequence>
<feature type="compositionally biased region" description="Basic and acidic residues" evidence="7">
    <location>
        <begin position="1"/>
        <end position="10"/>
    </location>
</feature>
<reference evidence="10" key="1">
    <citation type="submission" date="2020-05" db="UniProtKB">
        <authorList>
            <consortium name="EnsemblMetazoa"/>
        </authorList>
    </citation>
    <scope>IDENTIFICATION</scope>
    <source>
        <strain evidence="10">USDA</strain>
    </source>
</reference>
<keyword evidence="4" id="KW-0238">DNA-binding</keyword>
<dbReference type="GO" id="GO:0006355">
    <property type="term" value="P:regulation of DNA-templated transcription"/>
    <property type="evidence" value="ECO:0007669"/>
    <property type="project" value="InterPro"/>
</dbReference>
<dbReference type="Pfam" id="PF07527">
    <property type="entry name" value="Hairy_orange"/>
    <property type="match status" value="1"/>
</dbReference>
<feature type="compositionally biased region" description="Polar residues" evidence="7">
    <location>
        <begin position="354"/>
        <end position="366"/>
    </location>
</feature>
<dbReference type="OrthoDB" id="6085656at2759"/>
<keyword evidence="11" id="KW-1185">Reference proteome</keyword>
<dbReference type="SMART" id="SM00353">
    <property type="entry name" value="HLH"/>
    <property type="match status" value="1"/>
</dbReference>
<keyword evidence="2" id="KW-0217">Developmental protein</keyword>
<evidence type="ECO:0000259" key="8">
    <source>
        <dbReference type="PROSITE" id="PS50888"/>
    </source>
</evidence>
<comment type="subcellular location">
    <subcellularLocation>
        <location evidence="1">Nucleus</location>
    </subcellularLocation>
</comment>
<evidence type="ECO:0000256" key="5">
    <source>
        <dbReference type="ARBA" id="ARBA00023163"/>
    </source>
</evidence>
<evidence type="ECO:0000313" key="11">
    <source>
        <dbReference type="Proteomes" id="UP000095300"/>
    </source>
</evidence>
<evidence type="ECO:0000256" key="1">
    <source>
        <dbReference type="ARBA" id="ARBA00004123"/>
    </source>
</evidence>
<dbReference type="InterPro" id="IPR011598">
    <property type="entry name" value="bHLH_dom"/>
</dbReference>
<feature type="compositionally biased region" description="Polar residues" evidence="7">
    <location>
        <begin position="266"/>
        <end position="278"/>
    </location>
</feature>
<evidence type="ECO:0000256" key="2">
    <source>
        <dbReference type="ARBA" id="ARBA00022473"/>
    </source>
</evidence>
<dbReference type="Proteomes" id="UP000095300">
    <property type="component" value="Unassembled WGS sequence"/>
</dbReference>
<dbReference type="CDD" id="cd18913">
    <property type="entry name" value="bHLH-O_hairy_like"/>
    <property type="match status" value="1"/>
</dbReference>
<dbReference type="AlphaFoldDB" id="A0A1I8QAI0"/>
<dbReference type="FunFam" id="4.10.280.10:FF:000009">
    <property type="entry name" value="Transcription factor HES-1"/>
    <property type="match status" value="1"/>
</dbReference>
<dbReference type="VEuPathDB" id="VectorBase:SCAU015375"/>
<feature type="region of interest" description="Disordered" evidence="7">
    <location>
        <begin position="296"/>
        <end position="383"/>
    </location>
</feature>
<dbReference type="KEGG" id="scac:106080915"/>
<evidence type="ECO:0000256" key="6">
    <source>
        <dbReference type="ARBA" id="ARBA00023242"/>
    </source>
</evidence>
<feature type="compositionally biased region" description="Low complexity" evidence="7">
    <location>
        <begin position="16"/>
        <end position="35"/>
    </location>
</feature>
<dbReference type="SUPFAM" id="SSF158457">
    <property type="entry name" value="Orange domain-like"/>
    <property type="match status" value="1"/>
</dbReference>
<evidence type="ECO:0000259" key="9">
    <source>
        <dbReference type="PROSITE" id="PS51054"/>
    </source>
</evidence>
<dbReference type="STRING" id="35570.A0A1I8QAI0"/>
<dbReference type="InterPro" id="IPR036638">
    <property type="entry name" value="HLH_DNA-bd_sf"/>
</dbReference>
<evidence type="ECO:0000256" key="4">
    <source>
        <dbReference type="ARBA" id="ARBA00023125"/>
    </source>
</evidence>
<evidence type="ECO:0000256" key="3">
    <source>
        <dbReference type="ARBA" id="ARBA00023015"/>
    </source>
</evidence>
<dbReference type="SMART" id="SM00511">
    <property type="entry name" value="ORANGE"/>
    <property type="match status" value="1"/>
</dbReference>
<dbReference type="InterPro" id="IPR003650">
    <property type="entry name" value="Orange_dom"/>
</dbReference>
<feature type="compositionally biased region" description="Low complexity" evidence="7">
    <location>
        <begin position="400"/>
        <end position="423"/>
    </location>
</feature>
<dbReference type="GO" id="GO:1990837">
    <property type="term" value="F:sequence-specific double-stranded DNA binding"/>
    <property type="evidence" value="ECO:0007669"/>
    <property type="project" value="UniProtKB-ARBA"/>
</dbReference>
<keyword evidence="6" id="KW-0539">Nucleus</keyword>
<feature type="region of interest" description="Disordered" evidence="7">
    <location>
        <begin position="400"/>
        <end position="464"/>
    </location>
</feature>
<keyword evidence="3" id="KW-0805">Transcription regulation</keyword>
<feature type="compositionally biased region" description="Polar residues" evidence="7">
    <location>
        <begin position="296"/>
        <end position="335"/>
    </location>
</feature>